<evidence type="ECO:0000313" key="3">
    <source>
        <dbReference type="EMBL" id="VVT56496.1"/>
    </source>
</evidence>
<feature type="region of interest" description="Disordered" evidence="1">
    <location>
        <begin position="290"/>
        <end position="410"/>
    </location>
</feature>
<feature type="compositionally biased region" description="Low complexity" evidence="1">
    <location>
        <begin position="462"/>
        <end position="479"/>
    </location>
</feature>
<dbReference type="SMART" id="SM00757">
    <property type="entry name" value="CRA"/>
    <property type="match status" value="1"/>
</dbReference>
<dbReference type="InterPro" id="IPR050618">
    <property type="entry name" value="Ubq-SigPath_Reg"/>
</dbReference>
<dbReference type="Pfam" id="PF08513">
    <property type="entry name" value="LisH"/>
    <property type="match status" value="1"/>
</dbReference>
<organism evidence="3 4">
    <name type="scientific">Magnusiomyces paraingens</name>
    <dbReference type="NCBI Taxonomy" id="2606893"/>
    <lineage>
        <taxon>Eukaryota</taxon>
        <taxon>Fungi</taxon>
        <taxon>Dikarya</taxon>
        <taxon>Ascomycota</taxon>
        <taxon>Saccharomycotina</taxon>
        <taxon>Dipodascomycetes</taxon>
        <taxon>Dipodascales</taxon>
        <taxon>Dipodascaceae</taxon>
        <taxon>Magnusiomyces</taxon>
    </lineage>
</organism>
<dbReference type="PANTHER" id="PTHR12864">
    <property type="entry name" value="RAN BINDING PROTEIN 9-RELATED"/>
    <property type="match status" value="1"/>
</dbReference>
<dbReference type="Proteomes" id="UP000398389">
    <property type="component" value="Unassembled WGS sequence"/>
</dbReference>
<dbReference type="AlphaFoldDB" id="A0A5E8C5L6"/>
<dbReference type="Pfam" id="PF10607">
    <property type="entry name" value="CTLH"/>
    <property type="match status" value="1"/>
</dbReference>
<evidence type="ECO:0000256" key="1">
    <source>
        <dbReference type="SAM" id="MobiDB-lite"/>
    </source>
</evidence>
<feature type="compositionally biased region" description="Low complexity" evidence="1">
    <location>
        <begin position="570"/>
        <end position="587"/>
    </location>
</feature>
<dbReference type="PROSITE" id="PS50896">
    <property type="entry name" value="LISH"/>
    <property type="match status" value="1"/>
</dbReference>
<dbReference type="RefSeq" id="XP_031855711.1">
    <property type="nucleotide sequence ID" value="XM_031999820.1"/>
</dbReference>
<feature type="region of interest" description="Disordered" evidence="1">
    <location>
        <begin position="426"/>
        <end position="491"/>
    </location>
</feature>
<evidence type="ECO:0000259" key="2">
    <source>
        <dbReference type="PROSITE" id="PS50897"/>
    </source>
</evidence>
<keyword evidence="4" id="KW-1185">Reference proteome</keyword>
<evidence type="ECO:0000313" key="4">
    <source>
        <dbReference type="Proteomes" id="UP000398389"/>
    </source>
</evidence>
<dbReference type="InterPro" id="IPR006595">
    <property type="entry name" value="CTLH_C"/>
</dbReference>
<feature type="compositionally biased region" description="Low complexity" evidence="1">
    <location>
        <begin position="527"/>
        <end position="560"/>
    </location>
</feature>
<feature type="region of interest" description="Disordered" evidence="1">
    <location>
        <begin position="59"/>
        <end position="109"/>
    </location>
</feature>
<protein>
    <recommendedName>
        <fullName evidence="2">CTLH domain-containing protein</fullName>
    </recommendedName>
</protein>
<feature type="compositionally biased region" description="Polar residues" evidence="1">
    <location>
        <begin position="395"/>
        <end position="404"/>
    </location>
</feature>
<feature type="compositionally biased region" description="Low complexity" evidence="1">
    <location>
        <begin position="85"/>
        <end position="99"/>
    </location>
</feature>
<feature type="region of interest" description="Disordered" evidence="1">
    <location>
        <begin position="189"/>
        <end position="208"/>
    </location>
</feature>
<feature type="region of interest" description="Disordered" evidence="1">
    <location>
        <begin position="130"/>
        <end position="165"/>
    </location>
</feature>
<dbReference type="InterPro" id="IPR024964">
    <property type="entry name" value="CTLH/CRA"/>
</dbReference>
<sequence length="902" mass="96850">MTSMSSAFLGHVRIFLASILSVLLVLGHTFVFNPVRAATVVAWRILRLVILEYQQQQLDHNGSPRVRPNSPNSDTIRLLEDPQLTDPDTGPDTVTPNTPAARTSPVLDSQDIHYEELQRHREYEQLVAATSNTSAASGELQSERSEIRRRRVHRQSAEANLQRQDRDAVAAASRAVARAATMSAVAAALRDIDDENDDDDEEDGEEVEMDGNGSVIYTGLLQTPARLFFGNLNGNNFDQEINDSENIYNNDHDDDEHDSDMENLVEWLLHATDTPEDTPVDGSALLRLAGTPRHNQGSPHWRSSWTSTSLLGENERATTNSTTTEAVEDSTEQDRIRDRERRRAAARARARESVYGLASGIARAHGGSPGGTGSRSSPTNGSGSGSGTRGLRTFETGSSSSSPQLRGLGIESGTSASRFFSQLSFSSQPVGSSSQHQSAVYLPGGTSTTRFSQSQPLPPPNITNTNTSNTITARSNTTRLPPLAMSSRNSRPNVIPALRGAANTVAGANALGAAAAEAAASAAAASRRTNSTANSANNNRASTRIPSASSSAANTTTSSTRQTPRWLRRASGTDGAGASSSSALPSSGEGFATFPPKTYSDATWAAFASSFPISKTELNALIMNYLIVEGYQSAALKFSREANVPIASSTSLANGEYDVSRLGSSAVAADISSSSSSPQSSADFLPAGLADDTTPGNMYFRKEPPIFSLDSVHERMVIKSLILTGSIQQAIEKINDVDPELLDTNSGLHFSLLRLQLIELIRAANNARAQRKSSSSNNNNNNSEDASANSDLDLIQPALDFASSHLARRAPANPKFLEYLEQTMALLCFPPDKLVPQLQELMDPKMRKMVAQEVNTLLLARQGISGESNIHSLIRLWGWAERELVDHEGVSIPVLNPSSLIN</sequence>
<dbReference type="SMART" id="SM00667">
    <property type="entry name" value="LisH"/>
    <property type="match status" value="1"/>
</dbReference>
<dbReference type="InterPro" id="IPR006594">
    <property type="entry name" value="LisH"/>
</dbReference>
<dbReference type="EMBL" id="CABVLU010000004">
    <property type="protein sequence ID" value="VVT56496.1"/>
    <property type="molecule type" value="Genomic_DNA"/>
</dbReference>
<gene>
    <name evidence="3" type="ORF">SAPINGB_P005105</name>
</gene>
<feature type="region of interest" description="Disordered" evidence="1">
    <location>
        <begin position="527"/>
        <end position="587"/>
    </location>
</feature>
<feature type="compositionally biased region" description="Low complexity" evidence="1">
    <location>
        <begin position="426"/>
        <end position="438"/>
    </location>
</feature>
<feature type="domain" description="CTLH" evidence="2">
    <location>
        <begin position="711"/>
        <end position="768"/>
    </location>
</feature>
<reference evidence="3 4" key="1">
    <citation type="submission" date="2019-09" db="EMBL/GenBank/DDBJ databases">
        <authorList>
            <person name="Brejova B."/>
        </authorList>
    </citation>
    <scope>NUCLEOTIDE SEQUENCE [LARGE SCALE GENOMIC DNA]</scope>
</reference>
<dbReference type="PROSITE" id="PS50897">
    <property type="entry name" value="CTLH"/>
    <property type="match status" value="1"/>
</dbReference>
<feature type="compositionally biased region" description="Basic and acidic residues" evidence="1">
    <location>
        <begin position="332"/>
        <end position="343"/>
    </location>
</feature>
<feature type="compositionally biased region" description="Polar residues" evidence="1">
    <location>
        <begin position="445"/>
        <end position="455"/>
    </location>
</feature>
<feature type="compositionally biased region" description="Polar residues" evidence="1">
    <location>
        <begin position="130"/>
        <end position="140"/>
    </location>
</feature>
<feature type="compositionally biased region" description="Polar residues" evidence="1">
    <location>
        <begin position="293"/>
        <end position="325"/>
    </location>
</feature>
<accession>A0A5E8C5L6</accession>
<name>A0A5E8C5L6_9ASCO</name>
<dbReference type="OrthoDB" id="2415936at2759"/>
<dbReference type="GeneID" id="43583920"/>
<proteinExistence type="predicted"/>
<dbReference type="InterPro" id="IPR013144">
    <property type="entry name" value="CRA_dom"/>
</dbReference>
<feature type="compositionally biased region" description="Acidic residues" evidence="1">
    <location>
        <begin position="192"/>
        <end position="208"/>
    </location>
</feature>
<feature type="region of interest" description="Disordered" evidence="1">
    <location>
        <begin position="769"/>
        <end position="788"/>
    </location>
</feature>
<dbReference type="SMART" id="SM00668">
    <property type="entry name" value="CTLH"/>
    <property type="match status" value="1"/>
</dbReference>